<organism evidence="3 4">
    <name type="scientific">Actinomadura logoneensis</name>
    <dbReference type="NCBI Taxonomy" id="2293572"/>
    <lineage>
        <taxon>Bacteria</taxon>
        <taxon>Bacillati</taxon>
        <taxon>Actinomycetota</taxon>
        <taxon>Actinomycetes</taxon>
        <taxon>Streptosporangiales</taxon>
        <taxon>Thermomonosporaceae</taxon>
        <taxon>Actinomadura</taxon>
    </lineage>
</organism>
<dbReference type="PANTHER" id="PTHR43477">
    <property type="entry name" value="DIHYDROANTICAPSIN 7-DEHYDROGENASE"/>
    <property type="match status" value="1"/>
</dbReference>
<dbReference type="EMBL" id="QURH01000050">
    <property type="protein sequence ID" value="RFU43139.1"/>
    <property type="molecule type" value="Genomic_DNA"/>
</dbReference>
<dbReference type="Proteomes" id="UP000261811">
    <property type="component" value="Unassembled WGS sequence"/>
</dbReference>
<dbReference type="InterPro" id="IPR051122">
    <property type="entry name" value="SDR_DHRS6-like"/>
</dbReference>
<dbReference type="InterPro" id="IPR036291">
    <property type="entry name" value="NAD(P)-bd_dom_sf"/>
</dbReference>
<evidence type="ECO:0000256" key="2">
    <source>
        <dbReference type="ARBA" id="ARBA00023002"/>
    </source>
</evidence>
<comment type="caution">
    <text evidence="3">The sequence shown here is derived from an EMBL/GenBank/DDBJ whole genome shotgun (WGS) entry which is preliminary data.</text>
</comment>
<dbReference type="GO" id="GO:0016491">
    <property type="term" value="F:oxidoreductase activity"/>
    <property type="evidence" value="ECO:0007669"/>
    <property type="project" value="UniProtKB-KW"/>
</dbReference>
<dbReference type="InterPro" id="IPR002347">
    <property type="entry name" value="SDR_fam"/>
</dbReference>
<dbReference type="PRINTS" id="PR00081">
    <property type="entry name" value="GDHRDH"/>
</dbReference>
<keyword evidence="4" id="KW-1185">Reference proteome</keyword>
<name>A0A372JT55_9ACTN</name>
<reference evidence="3 4" key="1">
    <citation type="submission" date="2018-08" db="EMBL/GenBank/DDBJ databases">
        <title>Actinomadura jelena sp. nov., a novel Actinomycete isolated from soil in Chad.</title>
        <authorList>
            <person name="Shi L."/>
        </authorList>
    </citation>
    <scope>NUCLEOTIDE SEQUENCE [LARGE SCALE GENOMIC DNA]</scope>
    <source>
        <strain evidence="3 4">NEAU-G17</strain>
    </source>
</reference>
<dbReference type="Pfam" id="PF13561">
    <property type="entry name" value="adh_short_C2"/>
    <property type="match status" value="1"/>
</dbReference>
<dbReference type="OrthoDB" id="9806974at2"/>
<dbReference type="Gene3D" id="3.40.50.720">
    <property type="entry name" value="NAD(P)-binding Rossmann-like Domain"/>
    <property type="match status" value="1"/>
</dbReference>
<evidence type="ECO:0000313" key="4">
    <source>
        <dbReference type="Proteomes" id="UP000261811"/>
    </source>
</evidence>
<protein>
    <submittedName>
        <fullName evidence="3">SDR family oxidoreductase</fullName>
    </submittedName>
</protein>
<proteinExistence type="inferred from homology"/>
<dbReference type="SUPFAM" id="SSF51735">
    <property type="entry name" value="NAD(P)-binding Rossmann-fold domains"/>
    <property type="match status" value="1"/>
</dbReference>
<accession>A0A372JT55</accession>
<keyword evidence="2" id="KW-0560">Oxidoreductase</keyword>
<gene>
    <name evidence="3" type="ORF">DZF91_02800</name>
</gene>
<dbReference type="PANTHER" id="PTHR43477:SF1">
    <property type="entry name" value="DIHYDROANTICAPSIN 7-DEHYDROGENASE"/>
    <property type="match status" value="1"/>
</dbReference>
<evidence type="ECO:0000313" key="3">
    <source>
        <dbReference type="EMBL" id="RFU43139.1"/>
    </source>
</evidence>
<comment type="similarity">
    <text evidence="1">Belongs to the short-chain dehydrogenases/reductases (SDR) family.</text>
</comment>
<dbReference type="RefSeq" id="WP_117355943.1">
    <property type="nucleotide sequence ID" value="NZ_QURH01000050.1"/>
</dbReference>
<sequence>MRVVIMGGTSGIGRAAAELLAARGAEVIVTGRDPERLAELKATVSAAEQVDGTDEDQVREFFERTGEIDHLVLAFSPGAYALGPVAEVGADAVRRMFEGKLLAYLAVIRLATGRVKGSITVLSAASARAANPGTAVLAAVNGGIERMVPPLAAELSPVRVNAVAPGLIDTPWWSFVAEDERAATLGRFTDALPVPRPGKADEVAEAIAYLVTADYVTGTILPVDGGATIS</sequence>
<dbReference type="AlphaFoldDB" id="A0A372JT55"/>
<evidence type="ECO:0000256" key="1">
    <source>
        <dbReference type="ARBA" id="ARBA00006484"/>
    </source>
</evidence>